<feature type="transmembrane region" description="Helical" evidence="2">
    <location>
        <begin position="20"/>
        <end position="42"/>
    </location>
</feature>
<organism evidence="4 5">
    <name type="scientific">Glossina pallidipes</name>
    <name type="common">Tsetse fly</name>
    <dbReference type="NCBI Taxonomy" id="7398"/>
    <lineage>
        <taxon>Eukaryota</taxon>
        <taxon>Metazoa</taxon>
        <taxon>Ecdysozoa</taxon>
        <taxon>Arthropoda</taxon>
        <taxon>Hexapoda</taxon>
        <taxon>Insecta</taxon>
        <taxon>Pterygota</taxon>
        <taxon>Neoptera</taxon>
        <taxon>Endopterygota</taxon>
        <taxon>Diptera</taxon>
        <taxon>Brachycera</taxon>
        <taxon>Muscomorpha</taxon>
        <taxon>Hippoboscoidea</taxon>
        <taxon>Glossinidae</taxon>
        <taxon>Glossina</taxon>
    </lineage>
</organism>
<reference evidence="4" key="2">
    <citation type="submission" date="2020-05" db="UniProtKB">
        <authorList>
            <consortium name="EnsemblMetazoa"/>
        </authorList>
    </citation>
    <scope>IDENTIFICATION</scope>
    <source>
        <strain evidence="4">IAEA</strain>
    </source>
</reference>
<keyword evidence="2" id="KW-1133">Transmembrane helix</keyword>
<keyword evidence="1" id="KW-0675">Receptor</keyword>
<accession>A0A1B0A649</accession>
<proteinExistence type="predicted"/>
<dbReference type="EnsemblMetazoa" id="GPAI035599-RA">
    <property type="protein sequence ID" value="GPAI035599-PA"/>
    <property type="gene ID" value="GPAI035599"/>
</dbReference>
<evidence type="ECO:0000259" key="3">
    <source>
        <dbReference type="Pfam" id="PF01534"/>
    </source>
</evidence>
<dbReference type="InterPro" id="IPR000539">
    <property type="entry name" value="Frizzled/Smoothened_7TM"/>
</dbReference>
<dbReference type="GO" id="GO:0016020">
    <property type="term" value="C:membrane"/>
    <property type="evidence" value="ECO:0007669"/>
    <property type="project" value="InterPro"/>
</dbReference>
<dbReference type="AlphaFoldDB" id="A0A1B0A649"/>
<evidence type="ECO:0000256" key="1">
    <source>
        <dbReference type="ARBA" id="ARBA00023170"/>
    </source>
</evidence>
<dbReference type="PRINTS" id="PR00489">
    <property type="entry name" value="FRIZZLED"/>
</dbReference>
<dbReference type="Gene3D" id="1.20.1070.10">
    <property type="entry name" value="Rhodopsin 7-helix transmembrane proteins"/>
    <property type="match status" value="1"/>
</dbReference>
<keyword evidence="5" id="KW-1185">Reference proteome</keyword>
<dbReference type="GO" id="GO:0007166">
    <property type="term" value="P:cell surface receptor signaling pathway"/>
    <property type="evidence" value="ECO:0007669"/>
    <property type="project" value="InterPro"/>
</dbReference>
<protein>
    <recommendedName>
        <fullName evidence="3">Frizzled/Smoothened 7TM domain-containing protein</fullName>
    </recommendedName>
</protein>
<evidence type="ECO:0000313" key="4">
    <source>
        <dbReference type="EnsemblMetazoa" id="GPAI035599-PA"/>
    </source>
</evidence>
<dbReference type="Proteomes" id="UP000092445">
    <property type="component" value="Unassembled WGS sequence"/>
</dbReference>
<keyword evidence="2" id="KW-0812">Transmembrane</keyword>
<dbReference type="STRING" id="7398.A0A1B0A649"/>
<keyword evidence="2" id="KW-0472">Membrane</keyword>
<reference evidence="5" key="1">
    <citation type="submission" date="2014-03" db="EMBL/GenBank/DDBJ databases">
        <authorList>
            <person name="Aksoy S."/>
            <person name="Warren W."/>
            <person name="Wilson R.K."/>
        </authorList>
    </citation>
    <scope>NUCLEOTIDE SEQUENCE [LARGE SCALE GENOMIC DNA]</scope>
    <source>
        <strain evidence="5">IAEA</strain>
    </source>
</reference>
<dbReference type="VEuPathDB" id="VectorBase:GPAI035599"/>
<sequence length="105" mass="11721">MNAERHQAIINHATRAGLLLGPLVVVILVGSYFIIGGMAMLSSLKQFANGINSTLASNKIHDIIVRMGLCATFTVIFIFVAVAYHAYEFRYSQEWSESLNEYIMH</sequence>
<name>A0A1B0A649_GLOPL</name>
<feature type="transmembrane region" description="Helical" evidence="2">
    <location>
        <begin position="63"/>
        <end position="87"/>
    </location>
</feature>
<evidence type="ECO:0000313" key="5">
    <source>
        <dbReference type="Proteomes" id="UP000092445"/>
    </source>
</evidence>
<feature type="domain" description="Frizzled/Smoothened 7TM" evidence="3">
    <location>
        <begin position="10"/>
        <end position="100"/>
    </location>
</feature>
<evidence type="ECO:0000256" key="2">
    <source>
        <dbReference type="SAM" id="Phobius"/>
    </source>
</evidence>
<dbReference type="Pfam" id="PF01534">
    <property type="entry name" value="Frizzled"/>
    <property type="match status" value="1"/>
</dbReference>